<reference evidence="3 4" key="2">
    <citation type="submission" date="2019-06" db="EMBL/GenBank/DDBJ databases">
        <title>Co-occurence of chitin degradation, pigmentation and bioactivity in marine Pseudoalteromonas.</title>
        <authorList>
            <person name="Sonnenschein E.C."/>
            <person name="Bech P.K."/>
        </authorList>
    </citation>
    <scope>NUCLEOTIDE SEQUENCE [LARGE SCALE GENOMIC DNA]</scope>
    <source>
        <strain evidence="4">S2231</strain>
        <strain evidence="1 3">S2233</strain>
    </source>
</reference>
<evidence type="ECO:0000313" key="4">
    <source>
        <dbReference type="Proteomes" id="UP000307706"/>
    </source>
</evidence>
<dbReference type="OrthoDB" id="6296622at2"/>
<proteinExistence type="predicted"/>
<protein>
    <submittedName>
        <fullName evidence="2">Uncharacterized protein</fullName>
    </submittedName>
</protein>
<evidence type="ECO:0000313" key="2">
    <source>
        <dbReference type="EMBL" id="TMP58551.1"/>
    </source>
</evidence>
<reference evidence="2" key="3">
    <citation type="submission" date="2019-09" db="EMBL/GenBank/DDBJ databases">
        <title>Co-occurence of chitin degradation, pigmentation and bioactivity in marine Pseudoalteromonas.</title>
        <authorList>
            <person name="Sonnenschein E.C."/>
            <person name="Bech P.K."/>
        </authorList>
    </citation>
    <scope>NUCLEOTIDE SEQUENCE</scope>
    <source>
        <strain evidence="2">S2231</strain>
    </source>
</reference>
<accession>A0A5S3XQH6</accession>
<dbReference type="AlphaFoldDB" id="A0A5S3XQH6"/>
<dbReference type="Proteomes" id="UP000307706">
    <property type="component" value="Unassembled WGS sequence"/>
</dbReference>
<keyword evidence="3" id="KW-1185">Reference proteome</keyword>
<evidence type="ECO:0000313" key="3">
    <source>
        <dbReference type="Proteomes" id="UP000305730"/>
    </source>
</evidence>
<dbReference type="EMBL" id="PNCL01000056">
    <property type="protein sequence ID" value="TMP58551.1"/>
    <property type="molecule type" value="Genomic_DNA"/>
</dbReference>
<dbReference type="EMBL" id="PNCK01000026">
    <property type="protein sequence ID" value="TMP43890.1"/>
    <property type="molecule type" value="Genomic_DNA"/>
</dbReference>
<name>A0A5S3XQH6_9GAMM</name>
<comment type="caution">
    <text evidence="2">The sequence shown here is derived from an EMBL/GenBank/DDBJ whole genome shotgun (WGS) entry which is preliminary data.</text>
</comment>
<sequence length="78" mass="9005">MFNNSEEKQYIKLYNKTKGRSMPTTKSLSSKELELIKWAYEQGYSRGKLDGLDGVYLQSQAVNLQLEMDLKQLGQNLN</sequence>
<evidence type="ECO:0000313" key="1">
    <source>
        <dbReference type="EMBL" id="TMP43890.1"/>
    </source>
</evidence>
<reference evidence="2 4" key="1">
    <citation type="submission" date="2017-12" db="EMBL/GenBank/DDBJ databases">
        <authorList>
            <person name="Paulsen S."/>
            <person name="Gram L.K."/>
        </authorList>
    </citation>
    <scope>NUCLEOTIDE SEQUENCE [LARGE SCALE GENOMIC DNA]</scope>
    <source>
        <strain evidence="2 4">S2231</strain>
        <strain evidence="1">S2233</strain>
    </source>
</reference>
<organism evidence="2 4">
    <name type="scientific">Pseudoalteromonas citrea</name>
    <dbReference type="NCBI Taxonomy" id="43655"/>
    <lineage>
        <taxon>Bacteria</taxon>
        <taxon>Pseudomonadati</taxon>
        <taxon>Pseudomonadota</taxon>
        <taxon>Gammaproteobacteria</taxon>
        <taxon>Alteromonadales</taxon>
        <taxon>Pseudoalteromonadaceae</taxon>
        <taxon>Pseudoalteromonas</taxon>
    </lineage>
</organism>
<dbReference type="Proteomes" id="UP000305730">
    <property type="component" value="Unassembled WGS sequence"/>
</dbReference>
<gene>
    <name evidence="2" type="ORF">CWB96_11790</name>
    <name evidence="1" type="ORF">CWB97_07700</name>
</gene>